<name>A0A1B1U9U1_9BRAD</name>
<dbReference type="KEGG" id="bic:LMTR13_04285"/>
<dbReference type="STRING" id="1274631.LMTR13_04285"/>
<keyword evidence="3" id="KW-0813">Transport</keyword>
<evidence type="ECO:0000256" key="3">
    <source>
        <dbReference type="ARBA" id="ARBA00022448"/>
    </source>
</evidence>
<evidence type="ECO:0000256" key="7">
    <source>
        <dbReference type="ARBA" id="ARBA00023136"/>
    </source>
</evidence>
<dbReference type="RefSeq" id="WP_065726814.1">
    <property type="nucleotide sequence ID" value="NZ_CP016428.1"/>
</dbReference>
<comment type="similarity">
    <text evidence="2">Belongs to the CPA3 antiporters (TC 2.A.63) subunit F family.</text>
</comment>
<dbReference type="Proteomes" id="UP000092839">
    <property type="component" value="Chromosome"/>
</dbReference>
<evidence type="ECO:0000256" key="6">
    <source>
        <dbReference type="ARBA" id="ARBA00022989"/>
    </source>
</evidence>
<dbReference type="GO" id="GO:0005886">
    <property type="term" value="C:plasma membrane"/>
    <property type="evidence" value="ECO:0007669"/>
    <property type="project" value="UniProtKB-SubCell"/>
</dbReference>
<evidence type="ECO:0000256" key="2">
    <source>
        <dbReference type="ARBA" id="ARBA00009212"/>
    </source>
</evidence>
<proteinExistence type="inferred from homology"/>
<keyword evidence="10" id="KW-1185">Reference proteome</keyword>
<keyword evidence="7 8" id="KW-0472">Membrane</keyword>
<dbReference type="InterPro" id="IPR007208">
    <property type="entry name" value="MrpF/PhaF-like"/>
</dbReference>
<keyword evidence="6 8" id="KW-1133">Transmembrane helix</keyword>
<keyword evidence="4" id="KW-1003">Cell membrane</keyword>
<reference evidence="9 10" key="1">
    <citation type="submission" date="2016-07" db="EMBL/GenBank/DDBJ databases">
        <title>Complete genome sequence of Bradyrhizobium icense LMTR 13T, a potential inoculant strain isolated from lima bean (Phaseolus lunatus) in Peru.</title>
        <authorList>
            <person name="Ormeno-Orrillo E."/>
            <person name="Duran D."/>
            <person name="Rogel M.A."/>
            <person name="Rey L."/>
            <person name="Imperial J."/>
            <person name="Ruiz-Argueso T."/>
            <person name="Martinez-Romero E."/>
        </authorList>
    </citation>
    <scope>NUCLEOTIDE SEQUENCE [LARGE SCALE GENOMIC DNA]</scope>
    <source>
        <strain evidence="9 10">LMTR 13</strain>
    </source>
</reference>
<accession>A0A1B1U9U1</accession>
<evidence type="ECO:0000313" key="10">
    <source>
        <dbReference type="Proteomes" id="UP000092839"/>
    </source>
</evidence>
<organism evidence="9 10">
    <name type="scientific">Bradyrhizobium icense</name>
    <dbReference type="NCBI Taxonomy" id="1274631"/>
    <lineage>
        <taxon>Bacteria</taxon>
        <taxon>Pseudomonadati</taxon>
        <taxon>Pseudomonadota</taxon>
        <taxon>Alphaproteobacteria</taxon>
        <taxon>Hyphomicrobiales</taxon>
        <taxon>Nitrobacteraceae</taxon>
        <taxon>Bradyrhizobium</taxon>
    </lineage>
</organism>
<keyword evidence="5 8" id="KW-0812">Transmembrane</keyword>
<evidence type="ECO:0000256" key="4">
    <source>
        <dbReference type="ARBA" id="ARBA00022475"/>
    </source>
</evidence>
<feature type="transmembrane region" description="Helical" evidence="8">
    <location>
        <begin position="57"/>
        <end position="78"/>
    </location>
</feature>
<dbReference type="PANTHER" id="PTHR34702">
    <property type="entry name" value="NA(+)/H(+) ANTIPORTER SUBUNIT F1"/>
    <property type="match status" value="1"/>
</dbReference>
<dbReference type="OrthoDB" id="9800226at2"/>
<evidence type="ECO:0000256" key="1">
    <source>
        <dbReference type="ARBA" id="ARBA00004651"/>
    </source>
</evidence>
<sequence>MFAAAAAAILAALALAITRAIKGPTVFDRVLAGNAVGNLAIVLLAVVGFLTGRPEFLDVGLTYGLLNLIGTLAVLKFFRHGDLAYAADEEQRS</sequence>
<comment type="subcellular location">
    <subcellularLocation>
        <location evidence="1">Cell membrane</location>
        <topology evidence="1">Multi-pass membrane protein</topology>
    </subcellularLocation>
</comment>
<dbReference type="Pfam" id="PF04066">
    <property type="entry name" value="MrpF_PhaF"/>
    <property type="match status" value="1"/>
</dbReference>
<protein>
    <submittedName>
        <fullName evidence="9">pH regulation protein F</fullName>
    </submittedName>
</protein>
<evidence type="ECO:0000256" key="5">
    <source>
        <dbReference type="ARBA" id="ARBA00022692"/>
    </source>
</evidence>
<evidence type="ECO:0000256" key="8">
    <source>
        <dbReference type="SAM" id="Phobius"/>
    </source>
</evidence>
<gene>
    <name evidence="9" type="ORF">LMTR13_04285</name>
</gene>
<feature type="transmembrane region" description="Helical" evidence="8">
    <location>
        <begin position="30"/>
        <end position="50"/>
    </location>
</feature>
<dbReference type="EMBL" id="CP016428">
    <property type="protein sequence ID" value="ANV99512.1"/>
    <property type="molecule type" value="Genomic_DNA"/>
</dbReference>
<dbReference type="PANTHER" id="PTHR34702:SF1">
    <property type="entry name" value="NA(+)_H(+) ANTIPORTER SUBUNIT F"/>
    <property type="match status" value="1"/>
</dbReference>
<dbReference type="AlphaFoldDB" id="A0A1B1U9U1"/>
<dbReference type="GO" id="GO:0015385">
    <property type="term" value="F:sodium:proton antiporter activity"/>
    <property type="evidence" value="ECO:0007669"/>
    <property type="project" value="TreeGrafter"/>
</dbReference>
<evidence type="ECO:0000313" key="9">
    <source>
        <dbReference type="EMBL" id="ANV99512.1"/>
    </source>
</evidence>